<protein>
    <submittedName>
        <fullName evidence="3">PPIC-type PPIASE domain-containing protein</fullName>
    </submittedName>
</protein>
<dbReference type="AlphaFoldDB" id="A0A1T4QKB9"/>
<sequence>MKRFALCVSLILMAGTGIFAQADLQPLATVKLNKSETITLKQLKNRVEIYGKQNGISSFTVEQKKEILNAMIDEKLVVQAATKAGMVLTDSQVNQYFMQNVSQQFGRNVTEAEFEEIIKKQTGKSFEDYMKNTVGMGVAEYKSYLKNQLIAQQYVLQQKQEEIQKAAPSDEEIRAFYELNKASFVQNDMLKLFLVLFPKKDDPAAAKTKAAAMLKDFKDKKITTEKIKADAANSKDYQGGDLFISKTAQHAQQLGVSYNELLELFGKEKGYISSLTETENDFQFYAVRAKYSAKMLGLSDLVQPETTITVYDYIKSNLTQQKQSQAMIAAVQDVTKALDTPENVERKKTGAALDKLLNW</sequence>
<dbReference type="InterPro" id="IPR000297">
    <property type="entry name" value="PPIase_PpiC"/>
</dbReference>
<feature type="signal peptide" evidence="1">
    <location>
        <begin position="1"/>
        <end position="20"/>
    </location>
</feature>
<dbReference type="InterPro" id="IPR046357">
    <property type="entry name" value="PPIase_dom_sf"/>
</dbReference>
<dbReference type="PANTHER" id="PTHR47245">
    <property type="entry name" value="PEPTIDYLPROLYL ISOMERASE"/>
    <property type="match status" value="1"/>
</dbReference>
<dbReference type="Gene3D" id="1.10.4030.10">
    <property type="entry name" value="Porin chaperone SurA, peptide-binding domain"/>
    <property type="match status" value="1"/>
</dbReference>
<dbReference type="Gene3D" id="3.10.50.40">
    <property type="match status" value="1"/>
</dbReference>
<dbReference type="PANTHER" id="PTHR47245:SF2">
    <property type="entry name" value="PEPTIDYL-PROLYL CIS-TRANS ISOMERASE HP_0175-RELATED"/>
    <property type="match status" value="1"/>
</dbReference>
<name>A0A1T4QKB9_9SPIR</name>
<dbReference type="Proteomes" id="UP000190395">
    <property type="component" value="Unassembled WGS sequence"/>
</dbReference>
<evidence type="ECO:0000313" key="4">
    <source>
        <dbReference type="Proteomes" id="UP000190395"/>
    </source>
</evidence>
<dbReference type="STRING" id="225004.SAMN02745152_02023"/>
<dbReference type="EMBL" id="FUXC01000014">
    <property type="protein sequence ID" value="SKA04169.1"/>
    <property type="molecule type" value="Genomic_DNA"/>
</dbReference>
<feature type="domain" description="PpiC" evidence="2">
    <location>
        <begin position="168"/>
        <end position="227"/>
    </location>
</feature>
<keyword evidence="1" id="KW-0732">Signal</keyword>
<organism evidence="3 4">
    <name type="scientific">Treponema berlinense</name>
    <dbReference type="NCBI Taxonomy" id="225004"/>
    <lineage>
        <taxon>Bacteria</taxon>
        <taxon>Pseudomonadati</taxon>
        <taxon>Spirochaetota</taxon>
        <taxon>Spirochaetia</taxon>
        <taxon>Spirochaetales</taxon>
        <taxon>Treponemataceae</taxon>
        <taxon>Treponema</taxon>
    </lineage>
</organism>
<proteinExistence type="predicted"/>
<dbReference type="OrthoDB" id="362990at2"/>
<dbReference type="InterPro" id="IPR027304">
    <property type="entry name" value="Trigger_fact/SurA_dom_sf"/>
</dbReference>
<evidence type="ECO:0000259" key="2">
    <source>
        <dbReference type="Pfam" id="PF13145"/>
    </source>
</evidence>
<dbReference type="RefSeq" id="WP_078931765.1">
    <property type="nucleotide sequence ID" value="NZ_CAMCOW010000002.1"/>
</dbReference>
<dbReference type="GeneID" id="303368242"/>
<dbReference type="Pfam" id="PF13145">
    <property type="entry name" value="Rotamase_2"/>
    <property type="match status" value="1"/>
</dbReference>
<reference evidence="3" key="1">
    <citation type="submission" date="2017-02" db="EMBL/GenBank/DDBJ databases">
        <authorList>
            <person name="Peterson S.W."/>
        </authorList>
    </citation>
    <scope>NUCLEOTIDE SEQUENCE [LARGE SCALE GENOMIC DNA]</scope>
    <source>
        <strain evidence="3">ATCC BAA-909</strain>
    </source>
</reference>
<keyword evidence="4" id="KW-1185">Reference proteome</keyword>
<dbReference type="GO" id="GO:0003755">
    <property type="term" value="F:peptidyl-prolyl cis-trans isomerase activity"/>
    <property type="evidence" value="ECO:0007669"/>
    <property type="project" value="InterPro"/>
</dbReference>
<dbReference type="InterPro" id="IPR050245">
    <property type="entry name" value="PrsA_foldase"/>
</dbReference>
<accession>A0A1T4QKB9</accession>
<evidence type="ECO:0000313" key="3">
    <source>
        <dbReference type="EMBL" id="SKA04169.1"/>
    </source>
</evidence>
<dbReference type="SUPFAM" id="SSF109998">
    <property type="entry name" value="Triger factor/SurA peptide-binding domain-like"/>
    <property type="match status" value="1"/>
</dbReference>
<gene>
    <name evidence="3" type="ORF">SAMN02745152_02023</name>
</gene>
<evidence type="ECO:0000256" key="1">
    <source>
        <dbReference type="SAM" id="SignalP"/>
    </source>
</evidence>
<feature type="chain" id="PRO_5012730189" evidence="1">
    <location>
        <begin position="21"/>
        <end position="359"/>
    </location>
</feature>